<evidence type="ECO:0000313" key="3">
    <source>
        <dbReference type="Proteomes" id="UP000515801"/>
    </source>
</evidence>
<dbReference type="RefSeq" id="YP_010109970.1">
    <property type="nucleotide sequence ID" value="NC_055865.1"/>
</dbReference>
<dbReference type="SUPFAM" id="SSF47413">
    <property type="entry name" value="lambda repressor-like DNA-binding domains"/>
    <property type="match status" value="1"/>
</dbReference>
<keyword evidence="3" id="KW-1185">Reference proteome</keyword>
<dbReference type="EMBL" id="MT723935">
    <property type="protein sequence ID" value="QNJ57855.1"/>
    <property type="molecule type" value="Genomic_DNA"/>
</dbReference>
<evidence type="ECO:0000259" key="1">
    <source>
        <dbReference type="Pfam" id="PF01381"/>
    </source>
</evidence>
<accession>A0A7G8LKT3</accession>
<sequence length="254" mass="27115">MGLPKLSGSLKCMTKNVARLGTYLVERRRQLGLSQLDVWKAGGPSNSTLTGIENGTAPKVSPSTMRKLDAALQWEEGSANRTLEGGEPTPVERSADNRATADLHDIATLLDRLIEDTAIIVNEAREVAGPGSRVYSIAEDAQRSAVDVGIHILGGPEAVMDGAVEILTLLGDDSPRPDSLLEALVIVIKAQIATNSIWGGPMIQARQTATSFVEEELDAPPGDDYDLVGRDVGGPSETEMIRRQMDADAERGDM</sequence>
<dbReference type="KEGG" id="vg:65128258"/>
<evidence type="ECO:0000313" key="2">
    <source>
        <dbReference type="EMBL" id="QNJ57855.1"/>
    </source>
</evidence>
<dbReference type="GO" id="GO:0003677">
    <property type="term" value="F:DNA binding"/>
    <property type="evidence" value="ECO:0007669"/>
    <property type="project" value="InterPro"/>
</dbReference>
<proteinExistence type="predicted"/>
<dbReference type="InterPro" id="IPR010982">
    <property type="entry name" value="Lambda_DNA-bd_dom_sf"/>
</dbReference>
<reference evidence="2 3" key="1">
    <citation type="submission" date="2020-07" db="EMBL/GenBank/DDBJ databases">
        <authorList>
            <person name="McAllister N."/>
            <person name="Shin J."/>
            <person name="DeCesaris R."/>
            <person name="Khan R."/>
            <person name="Maida M.R."/>
            <person name="Meek G.M."/>
            <person name="Nagarkar R."/>
            <person name="Neopaney A."/>
            <person name="Oviedo V."/>
            <person name="Yang K.S."/>
            <person name="Butela K.A."/>
            <person name="Garlena R.A."/>
            <person name="Russell D.A."/>
            <person name="Pope W.H."/>
            <person name="Jacobs-Sera D."/>
            <person name="Hatfull G.F."/>
        </authorList>
    </citation>
    <scope>NUCLEOTIDE SEQUENCE [LARGE SCALE GENOMIC DNA]</scope>
</reference>
<dbReference type="Pfam" id="PF01381">
    <property type="entry name" value="HTH_3"/>
    <property type="match status" value="1"/>
</dbReference>
<name>A0A7G8LKT3_9CAUD</name>
<gene>
    <name evidence="2" type="primary">44</name>
    <name evidence="2" type="ORF">SEA_AZULA_44</name>
</gene>
<protein>
    <submittedName>
        <fullName evidence="2">Immunity repressor</fullName>
    </submittedName>
</protein>
<dbReference type="InterPro" id="IPR001387">
    <property type="entry name" value="Cro/C1-type_HTH"/>
</dbReference>
<dbReference type="CDD" id="cd00093">
    <property type="entry name" value="HTH_XRE"/>
    <property type="match status" value="1"/>
</dbReference>
<dbReference type="GeneID" id="65128258"/>
<feature type="domain" description="HTH cro/C1-type" evidence="1">
    <location>
        <begin position="26"/>
        <end position="72"/>
    </location>
</feature>
<dbReference type="Proteomes" id="UP000515801">
    <property type="component" value="Segment"/>
</dbReference>
<dbReference type="Gene3D" id="1.10.260.40">
    <property type="entry name" value="lambda repressor-like DNA-binding domains"/>
    <property type="match status" value="1"/>
</dbReference>
<organism evidence="2 3">
    <name type="scientific">Gordonia phage Azula</name>
    <dbReference type="NCBI Taxonomy" id="2762397"/>
    <lineage>
        <taxon>Viruses</taxon>
        <taxon>Duplodnaviria</taxon>
        <taxon>Heunggongvirae</taxon>
        <taxon>Uroviricota</taxon>
        <taxon>Caudoviricetes</taxon>
        <taxon>Jujuvirus</taxon>
        <taxon>Jujuvirus azula</taxon>
    </lineage>
</organism>